<evidence type="ECO:0000313" key="3">
    <source>
        <dbReference type="EMBL" id="MCS3902016.1"/>
    </source>
</evidence>
<dbReference type="AlphaFoldDB" id="A0AAE3HGS0"/>
<dbReference type="GO" id="GO:0006313">
    <property type="term" value="P:DNA transposition"/>
    <property type="evidence" value="ECO:0007669"/>
    <property type="project" value="InterPro"/>
</dbReference>
<dbReference type="GO" id="GO:0004803">
    <property type="term" value="F:transposase activity"/>
    <property type="evidence" value="ECO:0007669"/>
    <property type="project" value="InterPro"/>
</dbReference>
<protein>
    <submittedName>
        <fullName evidence="3">Transposase</fullName>
    </submittedName>
</protein>
<sequence length="233" mass="27194">MPRKPRMYLPHIPVHLVQRGNNRNACFFAEDDYHFYLDCLGRGLRRYGVQLHAYVLMTNHVHLLLTPQDETGISRLMQYLGRQYVGYINKTYRRSVTLWEGRHKASLVQADNYLLTCMRYIELNPVTAGMVERPEQYPWTSYHHNAWGKTDNLISQQLVYQALGASSTERQLAYRALFRNQLPDTDIHELQACLTYNYPLGNSRFRDEIEAMQGRPIGKRQRGRPSSPSTGED</sequence>
<dbReference type="RefSeq" id="WP_259053241.1">
    <property type="nucleotide sequence ID" value="NZ_JANUCT010000001.1"/>
</dbReference>
<dbReference type="SUPFAM" id="SSF143422">
    <property type="entry name" value="Transposase IS200-like"/>
    <property type="match status" value="1"/>
</dbReference>
<evidence type="ECO:0000256" key="1">
    <source>
        <dbReference type="SAM" id="MobiDB-lite"/>
    </source>
</evidence>
<feature type="domain" description="Transposase IS200-like" evidence="2">
    <location>
        <begin position="9"/>
        <end position="124"/>
    </location>
</feature>
<proteinExistence type="predicted"/>
<feature type="region of interest" description="Disordered" evidence="1">
    <location>
        <begin position="213"/>
        <end position="233"/>
    </location>
</feature>
<dbReference type="PANTHER" id="PTHR34322">
    <property type="entry name" value="TRANSPOSASE, Y1_TNP DOMAIN-CONTAINING"/>
    <property type="match status" value="1"/>
</dbReference>
<gene>
    <name evidence="3" type="ORF">J2T55_000008</name>
</gene>
<comment type="caution">
    <text evidence="3">The sequence shown here is derived from an EMBL/GenBank/DDBJ whole genome shotgun (WGS) entry which is preliminary data.</text>
</comment>
<dbReference type="SMART" id="SM01321">
    <property type="entry name" value="Y1_Tnp"/>
    <property type="match status" value="1"/>
</dbReference>
<dbReference type="InterPro" id="IPR036515">
    <property type="entry name" value="Transposase_17_sf"/>
</dbReference>
<dbReference type="PANTHER" id="PTHR34322:SF2">
    <property type="entry name" value="TRANSPOSASE IS200-LIKE DOMAIN-CONTAINING PROTEIN"/>
    <property type="match status" value="1"/>
</dbReference>
<keyword evidence="4" id="KW-1185">Reference proteome</keyword>
<dbReference type="Gene3D" id="3.30.70.1290">
    <property type="entry name" value="Transposase IS200-like"/>
    <property type="match status" value="1"/>
</dbReference>
<evidence type="ECO:0000259" key="2">
    <source>
        <dbReference type="SMART" id="SM01321"/>
    </source>
</evidence>
<organism evidence="3 4">
    <name type="scientific">Methylohalomonas lacus</name>
    <dbReference type="NCBI Taxonomy" id="398773"/>
    <lineage>
        <taxon>Bacteria</taxon>
        <taxon>Pseudomonadati</taxon>
        <taxon>Pseudomonadota</taxon>
        <taxon>Gammaproteobacteria</taxon>
        <taxon>Methylohalomonadales</taxon>
        <taxon>Methylohalomonadaceae</taxon>
        <taxon>Methylohalomonas</taxon>
    </lineage>
</organism>
<feature type="compositionally biased region" description="Polar residues" evidence="1">
    <location>
        <begin position="224"/>
        <end position="233"/>
    </location>
</feature>
<dbReference type="EMBL" id="JANUCT010000001">
    <property type="protein sequence ID" value="MCS3902016.1"/>
    <property type="molecule type" value="Genomic_DNA"/>
</dbReference>
<evidence type="ECO:0000313" key="4">
    <source>
        <dbReference type="Proteomes" id="UP001204445"/>
    </source>
</evidence>
<name>A0AAE3HGS0_9GAMM</name>
<reference evidence="3" key="1">
    <citation type="submission" date="2022-08" db="EMBL/GenBank/DDBJ databases">
        <title>Genomic Encyclopedia of Type Strains, Phase III (KMG-III): the genomes of soil and plant-associated and newly described type strains.</title>
        <authorList>
            <person name="Whitman W."/>
        </authorList>
    </citation>
    <scope>NUCLEOTIDE SEQUENCE</scope>
    <source>
        <strain evidence="3">HMT 1</strain>
    </source>
</reference>
<dbReference type="InterPro" id="IPR002686">
    <property type="entry name" value="Transposase_17"/>
</dbReference>
<dbReference type="Proteomes" id="UP001204445">
    <property type="component" value="Unassembled WGS sequence"/>
</dbReference>
<accession>A0AAE3HGS0</accession>
<dbReference type="Pfam" id="PF01797">
    <property type="entry name" value="Y1_Tnp"/>
    <property type="match status" value="1"/>
</dbReference>
<dbReference type="GO" id="GO:0003677">
    <property type="term" value="F:DNA binding"/>
    <property type="evidence" value="ECO:0007669"/>
    <property type="project" value="InterPro"/>
</dbReference>